<evidence type="ECO:0000256" key="2">
    <source>
        <dbReference type="SAM" id="SignalP"/>
    </source>
</evidence>
<feature type="chain" id="PRO_5041425386" evidence="2">
    <location>
        <begin position="35"/>
        <end position="1554"/>
    </location>
</feature>
<evidence type="ECO:0000259" key="4">
    <source>
        <dbReference type="PROSITE" id="PS51820"/>
    </source>
</evidence>
<dbReference type="PROSITE" id="PS51820">
    <property type="entry name" value="PA14"/>
    <property type="match status" value="2"/>
</dbReference>
<protein>
    <submittedName>
        <fullName evidence="5">PA14 domain-containing protein</fullName>
    </submittedName>
</protein>
<sequence length="1554" mass="168040">MKKIVYSLLKLFVYRKTLLLGVFLTIFQALQANAQGSFTQRPAGSTSAYWGYHEYLPSSYSPSGTQKSPVLITLHGIAGDGNGKSDLSILFNNGIPRLLKEGKWAADRPFVVISPQSYTDFFNKDKLHDFISYVVNNYNIDKDRIYLTGQSGGAISIWAYLEKYQDQVAAVVPVAGNGVSYTNNSACSLKNIPIWAFHGSSDNTVGLNGSILPVQLINNCSPAPEVKAKVTIYKGVGHNSWDRTYDLSGMNSNTDPQYDSYNVNIYDWLLNFSKGGGNQSEPPANQSPTVSAGDDISVEDTQTSVKLSCQSSDSDGQIVSLQWEKVSGPEATMQGETDPELTVSNLSVGVYELAVTVKDDDGATAQDVVKVTVNEGSQTSPPPSPSPGSSDCGCDHIIDTNNALNIINASDYNYSPGDVFCIKAGTYNGFRLIGFKGTSSNPVVFKNCGGLVNIQEDRYSGIQFQKSQYVRITGSGDSSIKYGIHVSKTKSGVSGVAVSELSSDFEIDHVEVSNVGFAGIIAKTDPSCSRPETWRGNFLLKNLDIHDNYIHDTGGEGMYIGGTFGYETSSRVCDGTQRFAHLLENVKVHNNIIKNTGWDGLQISLVHEGAKIYNNEIRNYGTERTNNQNYGIAIGAGTKGEIYNNKVIQSSSYTTSLQRGISVIDAIPTTKFYNNVIVGAGQFGIWMHIRMTNNVLDQSKGYVFANNTIVNPGGVGIFYNTCIPGGDCREYIKGEFYNNLVVNPGTNYDNSGFWKEADDAFIDFNTKAQRDNATKSNNIFSRDMASLKFVDAGSNNFDIKDGSPVIDAGKSVAGYGVTFDLDNSARPAGNGYDVGAFESGSSAPTEPENQSPNVNAGQDMTVEETQSSVQLTCQASDPDGQIVSHLWKKVSGPAADLQGTTNAKLTVSNLNVGSYEFSVTVKDNDGATASDKVKLVVEDTPDDNPGNGDGGDGNGLTYEYYEGSWSKLPAYQSLTPKKTGTVSNFSLSPKLRGDKFGFRYDGFIEITKAGQYTFYTTSDDGSTLEINGSYVVKNDGLHGAQERSGKVTLSAGYHAIRVRFFEASGGETLNVQYAGPGISKQNIPDSKLYTQKPSSTPEEPTPEEPTPSEGEGLAYSYYEGTWSKLPDFSKLTPKKTGTVANFSLSPKLRGDKFGFRYDGFIEITKAGEYTFYTTSDDGSKLLINGTNIVSNDGTHGAQERSGKVTLSAGYHAIRVRFFENSKGETLEVKYAGPGISKQTIPNSKLYIQEPSSTPPAPTPGIPVDEETVVYINFGNNVASSPWNNTVEDPRYTKSFPSLKDASGNSTNIGLTIMTGWGNGYGGGFNDKGATTGDNSGAYPDKVMQTAYWVQTDVVEVMKIDGLVPGKAYEFTFFASRVGTGDRTTKYSIAGKTVSLNASNNTSKTVSITSTASQAGEVSIEVQKAASASYGYLNALVITELTSYNTKQGISTKEGFVSDQEGEDVMFSEVLGDVTVFPNPVSNQMHIQLPAVDDKAIQISIMDLSGTEIYKGDYDVQMNNMVDIDFSEIRMSSGLYILNIMVEGKEPVMTKFFKE</sequence>
<dbReference type="PROSITE" id="PS50835">
    <property type="entry name" value="IG_LIKE"/>
    <property type="match status" value="2"/>
</dbReference>
<reference evidence="5" key="2">
    <citation type="journal article" date="2024" name="Antonie Van Leeuwenhoek">
        <title>Roseihalotalea indica gen. nov., sp. nov., a halophilic Bacteroidetes from mesopelagic Southwest Indian Ocean with higher carbohydrate metabolic potential.</title>
        <authorList>
            <person name="Chen B."/>
            <person name="Zhang M."/>
            <person name="Lin D."/>
            <person name="Ye J."/>
            <person name="Tang K."/>
        </authorList>
    </citation>
    <scope>NUCLEOTIDE SEQUENCE</scope>
    <source>
        <strain evidence="5">TK19036</strain>
    </source>
</reference>
<feature type="domain" description="Ig-like" evidence="3">
    <location>
        <begin position="282"/>
        <end position="370"/>
    </location>
</feature>
<dbReference type="InterPro" id="IPR011050">
    <property type="entry name" value="Pectin_lyase_fold/virulence"/>
</dbReference>
<name>A0AA49GLD3_9BACT</name>
<dbReference type="PANTHER" id="PTHR46182">
    <property type="entry name" value="FI19480P1"/>
    <property type="match status" value="1"/>
</dbReference>
<dbReference type="SMART" id="SM00089">
    <property type="entry name" value="PKD"/>
    <property type="match status" value="2"/>
</dbReference>
<dbReference type="SUPFAM" id="SSF56988">
    <property type="entry name" value="Anthrax protective antigen"/>
    <property type="match status" value="2"/>
</dbReference>
<dbReference type="InterPro" id="IPR003961">
    <property type="entry name" value="FN3_dom"/>
</dbReference>
<dbReference type="SUPFAM" id="SSF49299">
    <property type="entry name" value="PKD domain"/>
    <property type="match status" value="2"/>
</dbReference>
<dbReference type="Gene3D" id="3.90.182.10">
    <property type="entry name" value="Toxin - Anthrax Protective Antigen,domain 1"/>
    <property type="match status" value="2"/>
</dbReference>
<dbReference type="Gene3D" id="3.40.50.1820">
    <property type="entry name" value="alpha/beta hydrolase"/>
    <property type="match status" value="1"/>
</dbReference>
<dbReference type="Gene3D" id="2.160.20.10">
    <property type="entry name" value="Single-stranded right-handed beta-helix, Pectin lyase-like"/>
    <property type="match status" value="1"/>
</dbReference>
<dbReference type="PANTHER" id="PTHR46182:SF2">
    <property type="entry name" value="FI19480P1"/>
    <property type="match status" value="1"/>
</dbReference>
<evidence type="ECO:0000259" key="3">
    <source>
        <dbReference type="PROSITE" id="PS50835"/>
    </source>
</evidence>
<proteinExistence type="predicted"/>
<dbReference type="Pfam" id="PF07691">
    <property type="entry name" value="PA14"/>
    <property type="match status" value="2"/>
</dbReference>
<feature type="domain" description="PA14" evidence="4">
    <location>
        <begin position="1108"/>
        <end position="1244"/>
    </location>
</feature>
<dbReference type="GO" id="GO:0016020">
    <property type="term" value="C:membrane"/>
    <property type="evidence" value="ECO:0007669"/>
    <property type="project" value="TreeGrafter"/>
</dbReference>
<dbReference type="InterPro" id="IPR026444">
    <property type="entry name" value="Secre_tail"/>
</dbReference>
<dbReference type="InterPro" id="IPR035986">
    <property type="entry name" value="PKD_dom_sf"/>
</dbReference>
<dbReference type="Pfam" id="PF22352">
    <property type="entry name" value="K319L-like_PKD"/>
    <property type="match status" value="2"/>
</dbReference>
<dbReference type="InterPro" id="IPR012334">
    <property type="entry name" value="Pectin_lyas_fold"/>
</dbReference>
<dbReference type="InterPro" id="IPR007110">
    <property type="entry name" value="Ig-like_dom"/>
</dbReference>
<feature type="compositionally biased region" description="Polar residues" evidence="1">
    <location>
        <begin position="839"/>
        <end position="856"/>
    </location>
</feature>
<dbReference type="SMART" id="SM00758">
    <property type="entry name" value="PA14"/>
    <property type="match status" value="2"/>
</dbReference>
<keyword evidence="2" id="KW-0732">Signal</keyword>
<feature type="region of interest" description="Disordered" evidence="1">
    <location>
        <begin position="834"/>
        <end position="856"/>
    </location>
</feature>
<dbReference type="InterPro" id="IPR022409">
    <property type="entry name" value="PKD/Chitinase_dom"/>
</dbReference>
<evidence type="ECO:0000256" key="1">
    <source>
        <dbReference type="SAM" id="MobiDB-lite"/>
    </source>
</evidence>
<accession>A0AA49GLD3</accession>
<dbReference type="SMART" id="SM00710">
    <property type="entry name" value="PbH1"/>
    <property type="match status" value="8"/>
</dbReference>
<evidence type="ECO:0000313" key="5">
    <source>
        <dbReference type="EMBL" id="WKN35523.1"/>
    </source>
</evidence>
<dbReference type="InterPro" id="IPR011658">
    <property type="entry name" value="PA14_dom"/>
</dbReference>
<dbReference type="InterPro" id="IPR013783">
    <property type="entry name" value="Ig-like_fold"/>
</dbReference>
<dbReference type="SUPFAM" id="SSF53474">
    <property type="entry name" value="alpha/beta-Hydrolases"/>
    <property type="match status" value="1"/>
</dbReference>
<dbReference type="SUPFAM" id="SSF51126">
    <property type="entry name" value="Pectin lyase-like"/>
    <property type="match status" value="1"/>
</dbReference>
<organism evidence="5">
    <name type="scientific">Roseihalotalea indica</name>
    <dbReference type="NCBI Taxonomy" id="2867963"/>
    <lineage>
        <taxon>Bacteria</taxon>
        <taxon>Pseudomonadati</taxon>
        <taxon>Bacteroidota</taxon>
        <taxon>Cytophagia</taxon>
        <taxon>Cytophagales</taxon>
        <taxon>Catalimonadaceae</taxon>
        <taxon>Roseihalotalea</taxon>
    </lineage>
</organism>
<feature type="region of interest" description="Disordered" evidence="1">
    <location>
        <begin position="1082"/>
        <end position="1112"/>
    </location>
</feature>
<reference evidence="5" key="1">
    <citation type="journal article" date="2023" name="Comput. Struct. Biotechnol. J.">
        <title>Discovery of a novel marine Bacteroidetes with a rich repertoire of carbohydrate-active enzymes.</title>
        <authorList>
            <person name="Chen B."/>
            <person name="Liu G."/>
            <person name="Chen Q."/>
            <person name="Wang H."/>
            <person name="Liu L."/>
            <person name="Tang K."/>
        </authorList>
    </citation>
    <scope>NUCLEOTIDE SEQUENCE</scope>
    <source>
        <strain evidence="5">TK19036</strain>
    </source>
</reference>
<dbReference type="InterPro" id="IPR029058">
    <property type="entry name" value="AB_hydrolase_fold"/>
</dbReference>
<feature type="compositionally biased region" description="Polar residues" evidence="1">
    <location>
        <begin position="1082"/>
        <end position="1092"/>
    </location>
</feature>
<dbReference type="InterPro" id="IPR006626">
    <property type="entry name" value="PbH1"/>
</dbReference>
<feature type="domain" description="Ig-like" evidence="3">
    <location>
        <begin position="852"/>
        <end position="934"/>
    </location>
</feature>
<dbReference type="CDD" id="cd00146">
    <property type="entry name" value="PKD"/>
    <property type="match status" value="2"/>
</dbReference>
<dbReference type="GO" id="GO:0031410">
    <property type="term" value="C:cytoplasmic vesicle"/>
    <property type="evidence" value="ECO:0007669"/>
    <property type="project" value="TreeGrafter"/>
</dbReference>
<dbReference type="SMART" id="SM00060">
    <property type="entry name" value="FN3"/>
    <property type="match status" value="3"/>
</dbReference>
<dbReference type="EMBL" id="CP120682">
    <property type="protein sequence ID" value="WKN35523.1"/>
    <property type="molecule type" value="Genomic_DNA"/>
</dbReference>
<dbReference type="Pfam" id="PF18962">
    <property type="entry name" value="Por_Secre_tail"/>
    <property type="match status" value="1"/>
</dbReference>
<feature type="signal peptide" evidence="2">
    <location>
        <begin position="1"/>
        <end position="34"/>
    </location>
</feature>
<dbReference type="Gene3D" id="2.60.40.10">
    <property type="entry name" value="Immunoglobulins"/>
    <property type="match status" value="2"/>
</dbReference>
<dbReference type="InterPro" id="IPR059226">
    <property type="entry name" value="Choice_anch_Q_dom"/>
</dbReference>
<dbReference type="InterPro" id="IPR029865">
    <property type="entry name" value="KIAA0319-like"/>
</dbReference>
<dbReference type="InterPro" id="IPR037524">
    <property type="entry name" value="PA14/GLEYA"/>
</dbReference>
<feature type="domain" description="PA14" evidence="4">
    <location>
        <begin position="951"/>
        <end position="1087"/>
    </location>
</feature>
<dbReference type="NCBIfam" id="NF041518">
    <property type="entry name" value="choice_anch_Q"/>
    <property type="match status" value="1"/>
</dbReference>
<gene>
    <name evidence="5" type="ORF">K4G66_24415</name>
</gene>